<reference evidence="2 3" key="1">
    <citation type="submission" date="2020-02" db="EMBL/GenBank/DDBJ databases">
        <title>Acidophilic actinobacteria isolated from forest soil.</title>
        <authorList>
            <person name="Golinska P."/>
        </authorList>
    </citation>
    <scope>NUCLEOTIDE SEQUENCE [LARGE SCALE GENOMIC DNA]</scope>
    <source>
        <strain evidence="2 3">NL8</strain>
    </source>
</reference>
<organism evidence="2 3">
    <name type="scientific">Catenulispora pinistramenti</name>
    <dbReference type="NCBI Taxonomy" id="2705254"/>
    <lineage>
        <taxon>Bacteria</taxon>
        <taxon>Bacillati</taxon>
        <taxon>Actinomycetota</taxon>
        <taxon>Actinomycetes</taxon>
        <taxon>Catenulisporales</taxon>
        <taxon>Catenulisporaceae</taxon>
        <taxon>Catenulispora</taxon>
    </lineage>
</organism>
<keyword evidence="3" id="KW-1185">Reference proteome</keyword>
<dbReference type="InterPro" id="IPR002938">
    <property type="entry name" value="FAD-bd"/>
</dbReference>
<evidence type="ECO:0000313" key="3">
    <source>
        <dbReference type="Proteomes" id="UP000730482"/>
    </source>
</evidence>
<evidence type="ECO:0000259" key="1">
    <source>
        <dbReference type="Pfam" id="PF01494"/>
    </source>
</evidence>
<proteinExistence type="predicted"/>
<dbReference type="SUPFAM" id="SSF51905">
    <property type="entry name" value="FAD/NAD(P)-binding domain"/>
    <property type="match status" value="1"/>
</dbReference>
<dbReference type="GO" id="GO:0004497">
    <property type="term" value="F:monooxygenase activity"/>
    <property type="evidence" value="ECO:0007669"/>
    <property type="project" value="UniProtKB-KW"/>
</dbReference>
<dbReference type="Pfam" id="PF01494">
    <property type="entry name" value="FAD_binding_3"/>
    <property type="match status" value="1"/>
</dbReference>
<sequence>MIGCGTTGLALTRFLELEGLRVAVIDRGRMPMARPRATYVDDETMWAFQTLGLEHLEKVFSSIGTYRHYDDDRRSAVRSVYEN</sequence>
<comment type="caution">
    <text evidence="2">The sequence shown here is derived from an EMBL/GenBank/DDBJ whole genome shotgun (WGS) entry which is preliminary data.</text>
</comment>
<name>A0ABS5KKZ5_9ACTN</name>
<dbReference type="RefSeq" id="WP_212008359.1">
    <property type="nucleotide sequence ID" value="NZ_JAAFYZ010000017.1"/>
</dbReference>
<feature type="domain" description="FAD-binding" evidence="1">
    <location>
        <begin position="2"/>
        <end position="55"/>
    </location>
</feature>
<dbReference type="Proteomes" id="UP000730482">
    <property type="component" value="Unassembled WGS sequence"/>
</dbReference>
<accession>A0ABS5KKZ5</accession>
<dbReference type="InterPro" id="IPR036188">
    <property type="entry name" value="FAD/NAD-bd_sf"/>
</dbReference>
<dbReference type="EMBL" id="JAAFYZ010000017">
    <property type="protein sequence ID" value="MBS2546713.1"/>
    <property type="molecule type" value="Genomic_DNA"/>
</dbReference>
<evidence type="ECO:0000313" key="2">
    <source>
        <dbReference type="EMBL" id="MBS2546713.1"/>
    </source>
</evidence>
<dbReference type="Gene3D" id="3.50.50.60">
    <property type="entry name" value="FAD/NAD(P)-binding domain"/>
    <property type="match status" value="1"/>
</dbReference>
<protein>
    <submittedName>
        <fullName evidence="2">FAD-dependent monooxygenase</fullName>
    </submittedName>
</protein>
<keyword evidence="2" id="KW-0560">Oxidoreductase</keyword>
<keyword evidence="2" id="KW-0503">Monooxygenase</keyword>
<gene>
    <name evidence="2" type="ORF">KGQ19_07520</name>
</gene>